<dbReference type="Proteomes" id="UP001161064">
    <property type="component" value="Unassembled WGS sequence"/>
</dbReference>
<evidence type="ECO:0000256" key="2">
    <source>
        <dbReference type="ARBA" id="ARBA00022475"/>
    </source>
</evidence>
<evidence type="ECO:0000256" key="3">
    <source>
        <dbReference type="ARBA" id="ARBA00022519"/>
    </source>
</evidence>
<dbReference type="Pfam" id="PF08478">
    <property type="entry name" value="POTRA_1"/>
    <property type="match status" value="1"/>
</dbReference>
<dbReference type="PANTHER" id="PTHR35851">
    <property type="entry name" value="CELL DIVISION PROTEIN FTSQ"/>
    <property type="match status" value="1"/>
</dbReference>
<reference evidence="11" key="2">
    <citation type="journal article" date="2023" name="ISME Commun">
        <title>Characterization of a bloom-associated alphaproteobacterial lineage, 'Candidatus Phycosocius': insights into freshwater algal-bacterial interactions.</title>
        <authorList>
            <person name="Tanabe Y."/>
            <person name="Yamaguchi H."/>
            <person name="Yoshida M."/>
            <person name="Kai A."/>
            <person name="Okazaki Y."/>
        </authorList>
    </citation>
    <scope>NUCLEOTIDE SEQUENCE</scope>
    <source>
        <strain evidence="11">BOTRYCO-1</strain>
    </source>
</reference>
<dbReference type="PANTHER" id="PTHR35851:SF1">
    <property type="entry name" value="CELL DIVISION PROTEIN FTSQ"/>
    <property type="match status" value="1"/>
</dbReference>
<evidence type="ECO:0000256" key="6">
    <source>
        <dbReference type="ARBA" id="ARBA00022989"/>
    </source>
</evidence>
<dbReference type="HAMAP" id="MF_00911">
    <property type="entry name" value="FtsQ_subfam"/>
    <property type="match status" value="1"/>
</dbReference>
<keyword evidence="12" id="KW-1185">Reference proteome</keyword>
<keyword evidence="4 9" id="KW-0132">Cell division</keyword>
<evidence type="ECO:0000256" key="9">
    <source>
        <dbReference type="HAMAP-Rule" id="MF_00911"/>
    </source>
</evidence>
<dbReference type="Pfam" id="PF03799">
    <property type="entry name" value="FtsQ_DivIB_C"/>
    <property type="match status" value="1"/>
</dbReference>
<evidence type="ECO:0000256" key="7">
    <source>
        <dbReference type="ARBA" id="ARBA00023136"/>
    </source>
</evidence>
<keyword evidence="7 9" id="KW-0472">Membrane</keyword>
<dbReference type="InterPro" id="IPR005548">
    <property type="entry name" value="Cell_div_FtsQ/DivIB_C"/>
</dbReference>
<feature type="transmembrane region" description="Helical" evidence="9">
    <location>
        <begin position="12"/>
        <end position="36"/>
    </location>
</feature>
<protein>
    <recommendedName>
        <fullName evidence="9">Cell division protein FtsQ</fullName>
    </recommendedName>
</protein>
<dbReference type="Gene3D" id="3.10.20.310">
    <property type="entry name" value="membrane protein fhac"/>
    <property type="match status" value="1"/>
</dbReference>
<proteinExistence type="inferred from homology"/>
<evidence type="ECO:0000256" key="4">
    <source>
        <dbReference type="ARBA" id="ARBA00022618"/>
    </source>
</evidence>
<name>A0ABQ4PV70_9PROT</name>
<feature type="domain" description="POTRA" evidence="10">
    <location>
        <begin position="56"/>
        <end position="129"/>
    </location>
</feature>
<comment type="caution">
    <text evidence="11">The sequence shown here is derived from an EMBL/GenBank/DDBJ whole genome shotgun (WGS) entry which is preliminary data.</text>
</comment>
<sequence>MRAAQYNGPTRKFLLGATLGSVLAIFLMLASGLGVLDDLGRGIKTSSETMARSAGLAVRFVSVQPSDGKQLSAYQRAQAEVQSGVLANDVMFGVDPNKVRAQVAQLPWVEDVVVRRLWPDQIQIVITPRAATALWQVQGQLSFIDASGRTLGKAEAIKSAKGYAMVIGAKAGPNAPALFEALRNYPMIARRTSAAIWVGDRRWNLLLKNGGDILLPEVDMPQALGQLAKLQVTYQLLDRPFSRIDMRQSGILIIRPAQQAITTDVAPGMVKSLQGV</sequence>
<keyword evidence="5 9" id="KW-0812">Transmembrane</keyword>
<dbReference type="EMBL" id="BPFZ01000005">
    <property type="protein sequence ID" value="GIU66899.1"/>
    <property type="molecule type" value="Genomic_DNA"/>
</dbReference>
<evidence type="ECO:0000313" key="11">
    <source>
        <dbReference type="EMBL" id="GIU66899.1"/>
    </source>
</evidence>
<comment type="function">
    <text evidence="9">Essential cell division protein.</text>
</comment>
<dbReference type="InterPro" id="IPR034746">
    <property type="entry name" value="POTRA"/>
</dbReference>
<evidence type="ECO:0000256" key="1">
    <source>
        <dbReference type="ARBA" id="ARBA00004370"/>
    </source>
</evidence>
<keyword evidence="6 9" id="KW-1133">Transmembrane helix</keyword>
<evidence type="ECO:0000256" key="5">
    <source>
        <dbReference type="ARBA" id="ARBA00022692"/>
    </source>
</evidence>
<dbReference type="InterPro" id="IPR013685">
    <property type="entry name" value="POTRA_FtsQ_type"/>
</dbReference>
<gene>
    <name evidence="9" type="primary">ftsQ</name>
    <name evidence="11" type="ORF">PsB1_1053</name>
</gene>
<keyword evidence="3 9" id="KW-0997">Cell inner membrane</keyword>
<comment type="subcellular location">
    <subcellularLocation>
        <location evidence="9">Cell inner membrane</location>
        <topology evidence="9">Single-pass type II membrane protein</topology>
    </subcellularLocation>
    <subcellularLocation>
        <location evidence="1">Membrane</location>
    </subcellularLocation>
    <text evidence="9">Localizes to the division septum.</text>
</comment>
<keyword evidence="8 9" id="KW-0131">Cell cycle</keyword>
<comment type="similarity">
    <text evidence="9">Belongs to the FtsQ/DivIB family. FtsQ subfamily.</text>
</comment>
<reference evidence="11" key="1">
    <citation type="submission" date="2021-05" db="EMBL/GenBank/DDBJ databases">
        <authorList>
            <person name="Tanabe Y."/>
        </authorList>
    </citation>
    <scope>NUCLEOTIDE SEQUENCE</scope>
    <source>
        <strain evidence="11">BOTRYCO-1</strain>
    </source>
</reference>
<accession>A0ABQ4PV70</accession>
<organism evidence="11 12">
    <name type="scientific">Candidatus Phycosocius spiralis</name>
    <dbReference type="NCBI Taxonomy" id="2815099"/>
    <lineage>
        <taxon>Bacteria</taxon>
        <taxon>Pseudomonadati</taxon>
        <taxon>Pseudomonadota</taxon>
        <taxon>Alphaproteobacteria</taxon>
        <taxon>Caulobacterales</taxon>
        <taxon>Caulobacterales incertae sedis</taxon>
        <taxon>Candidatus Phycosocius</taxon>
    </lineage>
</organism>
<evidence type="ECO:0000313" key="12">
    <source>
        <dbReference type="Proteomes" id="UP001161064"/>
    </source>
</evidence>
<evidence type="ECO:0000256" key="8">
    <source>
        <dbReference type="ARBA" id="ARBA00023306"/>
    </source>
</evidence>
<dbReference type="InterPro" id="IPR026579">
    <property type="entry name" value="FtsQ"/>
</dbReference>
<keyword evidence="2 9" id="KW-1003">Cell membrane</keyword>
<dbReference type="PROSITE" id="PS51779">
    <property type="entry name" value="POTRA"/>
    <property type="match status" value="1"/>
</dbReference>
<evidence type="ECO:0000259" key="10">
    <source>
        <dbReference type="PROSITE" id="PS51779"/>
    </source>
</evidence>